<evidence type="ECO:0000313" key="4">
    <source>
        <dbReference type="EMBL" id="CAB3221648.1"/>
    </source>
</evidence>
<accession>A0A6F9D6K7</accession>
<dbReference type="InterPro" id="IPR016024">
    <property type="entry name" value="ARM-type_fold"/>
</dbReference>
<dbReference type="Gene3D" id="1.25.10.10">
    <property type="entry name" value="Leucine-rich Repeat Variant"/>
    <property type="match status" value="3"/>
</dbReference>
<evidence type="ECO:0000256" key="1">
    <source>
        <dbReference type="PROSITE-ProRule" id="PRU00023"/>
    </source>
</evidence>
<dbReference type="SUPFAM" id="SSF48403">
    <property type="entry name" value="Ankyrin repeat"/>
    <property type="match status" value="1"/>
</dbReference>
<dbReference type="InterPro" id="IPR002110">
    <property type="entry name" value="Ankyrin_rpt"/>
</dbReference>
<dbReference type="PANTHER" id="PTHR46464:SF2">
    <property type="entry name" value="ANKYRIN AND ARMADILLO REPEAT-CONTAINING PROTEIN"/>
    <property type="match status" value="1"/>
</dbReference>
<dbReference type="EMBL" id="LR782907">
    <property type="protein sequence ID" value="CAB3221648.1"/>
    <property type="molecule type" value="mRNA"/>
</dbReference>
<reference evidence="4" key="1">
    <citation type="submission" date="2020-04" db="EMBL/GenBank/DDBJ databases">
        <authorList>
            <person name="Neveu A P."/>
        </authorList>
    </citation>
    <scope>NUCLEOTIDE SEQUENCE</scope>
    <source>
        <tissue evidence="4">Whole embryo</tissue>
    </source>
</reference>
<feature type="region of interest" description="Disordered" evidence="3">
    <location>
        <begin position="833"/>
        <end position="881"/>
    </location>
</feature>
<name>A0A6F9D6K7_9ASCI</name>
<dbReference type="SUPFAM" id="SSF48371">
    <property type="entry name" value="ARM repeat"/>
    <property type="match status" value="2"/>
</dbReference>
<dbReference type="Pfam" id="PF00514">
    <property type="entry name" value="Arm"/>
    <property type="match status" value="1"/>
</dbReference>
<sequence>MSDIEYDEDGWTAIHHCVAAEKELLMSIEKFVTTNEEYLEVETKDSFQRTPFLLAVERNKTKSVEKLIDLGSRVNAIDAENHGAVEICAMTENLELLHHFIELDLPDLGVWKRIVKFLSANTDEEAEKAAMILERLLKDGHGGEAECDNPHWEPFVQAGGIPAIVKVCKSSASDRVKAINIMALSHMIRNFNVPQQLAKAGGIKALISIISRGNRDACGPALSILQVTAATSSDLATQVHDAGLVQIAVKLLNNPERLPVNALSNAVLAIGCIAEVSEALQKAVGAVKGIFEVLHSLFEHHEYQTCVELLMSLTKTVGKIVANNNENQNTCIDAGGASPLIMVSRASKYRELQTNAINSIYLLSLNNPYAAKHILEEGAVMPLMQILKKSRALALQEAIALTLWSLAGLDINEKRSMASMMGANLLIEFLGAAGPHADNLNYIGAEGLGVLAQGAHNKQMAIAEANGIQPLVRQLRSSNSNVVTSVIRALRHLCVGIGYVTNTDNQSTVAQSRGLKFLVALMAHSRAEMIQVESAITLGAISLGNSENITSLRENPDFSFLHMIRLLYSSNDKVKILAGNALAMFSFNSVPQQKEIAECGGVRWNNFSPFLKSDDVIAAINAAFQVVVLSRIIPDEEPAFSSAEGIKTIVDRLSGSKDDDVRALASDCIARLAHTRAGVPSAMVSINVVEELCKLLQLPNDQVRGSASIALGYLSFDHVAERQMLHICRSEPCLVHVIKYYTKNYKLSPEFLEGWKHCLRVGLPGGIAKESKSDFLQALSQSISNAFMKPPKELSASLQTLTEDMGGSRSQSHPHSSRASQLLATIHDDMSQLHGRSTHSSRLTRNSRRTNSILGVKQHLNGKQSISPMSQDIGPSISQAS</sequence>
<organism evidence="4">
    <name type="scientific">Phallusia mammillata</name>
    <dbReference type="NCBI Taxonomy" id="59560"/>
    <lineage>
        <taxon>Eukaryota</taxon>
        <taxon>Metazoa</taxon>
        <taxon>Chordata</taxon>
        <taxon>Tunicata</taxon>
        <taxon>Ascidiacea</taxon>
        <taxon>Phlebobranchia</taxon>
        <taxon>Ascidiidae</taxon>
        <taxon>Phallusia</taxon>
    </lineage>
</organism>
<proteinExistence type="evidence at transcript level"/>
<dbReference type="AlphaFoldDB" id="A0A6F9D6K7"/>
<protein>
    <submittedName>
        <fullName evidence="4">Ankyrin and armadillo repeat-containing protein-like</fullName>
    </submittedName>
</protein>
<feature type="repeat" description="ARM" evidence="2">
    <location>
        <begin position="466"/>
        <end position="493"/>
    </location>
</feature>
<gene>
    <name evidence="4" type="primary">Ankar-005</name>
</gene>
<evidence type="ECO:0000256" key="3">
    <source>
        <dbReference type="SAM" id="MobiDB-lite"/>
    </source>
</evidence>
<dbReference type="InterPro" id="IPR043379">
    <property type="entry name" value="ANKAR"/>
</dbReference>
<dbReference type="SMART" id="SM00185">
    <property type="entry name" value="ARM"/>
    <property type="match status" value="6"/>
</dbReference>
<dbReference type="InterPro" id="IPR011989">
    <property type="entry name" value="ARM-like"/>
</dbReference>
<feature type="repeat" description="ANK" evidence="1">
    <location>
        <begin position="47"/>
        <end position="79"/>
    </location>
</feature>
<feature type="compositionally biased region" description="Polar residues" evidence="3">
    <location>
        <begin position="861"/>
        <end position="870"/>
    </location>
</feature>
<dbReference type="PROSITE" id="PS50088">
    <property type="entry name" value="ANK_REPEAT"/>
    <property type="match status" value="1"/>
</dbReference>
<dbReference type="PANTHER" id="PTHR46464">
    <property type="entry name" value="ANK_REP_REGION DOMAIN-CONTAINING PROTEIN"/>
    <property type="match status" value="1"/>
</dbReference>
<dbReference type="Gene3D" id="1.25.40.20">
    <property type="entry name" value="Ankyrin repeat-containing domain"/>
    <property type="match status" value="1"/>
</dbReference>
<dbReference type="InterPro" id="IPR036770">
    <property type="entry name" value="Ankyrin_rpt-contain_sf"/>
</dbReference>
<dbReference type="PROSITE" id="PS50176">
    <property type="entry name" value="ARM_REPEAT"/>
    <property type="match status" value="1"/>
</dbReference>
<dbReference type="InterPro" id="IPR000225">
    <property type="entry name" value="Armadillo"/>
</dbReference>
<evidence type="ECO:0000256" key="2">
    <source>
        <dbReference type="PROSITE-ProRule" id="PRU00259"/>
    </source>
</evidence>
<feature type="compositionally biased region" description="Low complexity" evidence="3">
    <location>
        <begin position="838"/>
        <end position="852"/>
    </location>
</feature>
<keyword evidence="1" id="KW-0040">ANK repeat</keyword>